<dbReference type="InterPro" id="IPR026891">
    <property type="entry name" value="Fn3-like"/>
</dbReference>
<dbReference type="PANTHER" id="PTHR42715:SF3">
    <property type="entry name" value="BETA-GLUCOSIDASE B-RELATED"/>
    <property type="match status" value="1"/>
</dbReference>
<dbReference type="InterPro" id="IPR037524">
    <property type="entry name" value="PA14/GLEYA"/>
</dbReference>
<dbReference type="Pfam" id="PF07691">
    <property type="entry name" value="PA14"/>
    <property type="match status" value="1"/>
</dbReference>
<dbReference type="Pfam" id="PF01915">
    <property type="entry name" value="Glyco_hydro_3_C"/>
    <property type="match status" value="1"/>
</dbReference>
<keyword evidence="5 10" id="KW-0378">Hydrolase</keyword>
<protein>
    <recommendedName>
        <fullName evidence="4 10">beta-glucosidase</fullName>
        <ecNumber evidence="4 10">3.2.1.21</ecNumber>
    </recommendedName>
</protein>
<evidence type="ECO:0000256" key="7">
    <source>
        <dbReference type="ARBA" id="ARBA00023277"/>
    </source>
</evidence>
<dbReference type="InterPro" id="IPR050288">
    <property type="entry name" value="Cellulose_deg_GH3"/>
</dbReference>
<evidence type="ECO:0000313" key="12">
    <source>
        <dbReference type="EMBL" id="KAL1852069.1"/>
    </source>
</evidence>
<keyword evidence="13" id="KW-1185">Reference proteome</keyword>
<dbReference type="PANTHER" id="PTHR42715">
    <property type="entry name" value="BETA-GLUCOSIDASE"/>
    <property type="match status" value="1"/>
</dbReference>
<dbReference type="SUPFAM" id="SSF52279">
    <property type="entry name" value="Beta-D-glucan exohydrolase, C-terminal domain"/>
    <property type="match status" value="1"/>
</dbReference>
<evidence type="ECO:0000256" key="3">
    <source>
        <dbReference type="ARBA" id="ARBA00005336"/>
    </source>
</evidence>
<dbReference type="PROSITE" id="PS51820">
    <property type="entry name" value="PA14"/>
    <property type="match status" value="1"/>
</dbReference>
<sequence>MASTDVDTLLQQLSLEEKIFLLSGADVWQTQEVPRLGIGSIKTTDGPSGARGQFLVDGRPAAFVPSGACQAATWSKSDIQELGRVLCREAKTKASQVLLAPTVCCARNPLAGRNFECFGEDPFLSGTLATEYITGLQESGEVSATIKHFVGNEQEHKRLTIDAVIPEKALREIYLRPFEMAIRSSCPPDCVMTSYNSVNGLHMDMNAPILQEILRREWGFQGLVMSDWGGTNSTVESLLAGLDLEMPGPPDRRGKLLLQVARENSRADIPEVIDSSVRKVLSLLRKHHLLGLSEEEARESRTRVEVSSTSQADIALIRKIAADGIVLLKNEKAILPLGSADLSGRQVAFIGPNALFGPAGGGGAANIEPQYRTHPMDAFRAVARSQGVEVSAQHAPGAYSRKWLPKLSKQHWSLPASSSFAAPGDEKSLLQIDFFAAPDLSGPIAETQRRSNSWIDLADTSPKEFTVDPVPPFSFRITSVLTPRSTGTHSFSLCSVGASRLYVDGALLIENSRFTRLSEAFFTFGSAERVGTMFLTAGRQYTVHVEGWIRTDAEYHEILPDEVNPHFAAYPSVRIGYLEELPSADEMINHAIALADESEYTVVVLGLDDEWESEGYDRQCLSLPGDQNRLVDALVRRCRRPERLIFVHQSGSPCELPWADRVSTLLQAFYGGQEAGHALADVLLGVVNPSGRLPITWPRLYSDLPFASSPASWPDKDGTVHYTEGVQVGYRYYCHNPSKQPQWWFGYGQSYTRFSRTVLKLAAAGESWTLSVEVANIGRYAGREVVQVYGWPETKPEERQLVAFDKTPVLQIGSKTTLEVRVQLRDMARWEDGEWVLLSGNYVLGVGVGVGDASTLTRTIRLEQNRVFSA</sequence>
<comment type="caution">
    <text evidence="12">The sequence shown here is derived from an EMBL/GenBank/DDBJ whole genome shotgun (WGS) entry which is preliminary data.</text>
</comment>
<comment type="pathway">
    <text evidence="2 10">Glycan metabolism; cellulose degradation.</text>
</comment>
<evidence type="ECO:0000256" key="4">
    <source>
        <dbReference type="ARBA" id="ARBA00012744"/>
    </source>
</evidence>
<keyword evidence="6" id="KW-0325">Glycoprotein</keyword>
<proteinExistence type="inferred from homology"/>
<name>A0ABR3W3F8_9PEZI</name>
<dbReference type="SUPFAM" id="SSF51445">
    <property type="entry name" value="(Trans)glycosidases"/>
    <property type="match status" value="1"/>
</dbReference>
<evidence type="ECO:0000259" key="11">
    <source>
        <dbReference type="PROSITE" id="PS51820"/>
    </source>
</evidence>
<evidence type="ECO:0000313" key="13">
    <source>
        <dbReference type="Proteomes" id="UP001586593"/>
    </source>
</evidence>
<evidence type="ECO:0000256" key="5">
    <source>
        <dbReference type="ARBA" id="ARBA00022801"/>
    </source>
</evidence>
<evidence type="ECO:0000256" key="6">
    <source>
        <dbReference type="ARBA" id="ARBA00023180"/>
    </source>
</evidence>
<accession>A0ABR3W3F8</accession>
<comment type="similarity">
    <text evidence="3 10">Belongs to the glycosyl hydrolase 3 family.</text>
</comment>
<dbReference type="SUPFAM" id="SSF56988">
    <property type="entry name" value="Anthrax protective antigen"/>
    <property type="match status" value="1"/>
</dbReference>
<dbReference type="Gene3D" id="2.60.40.10">
    <property type="entry name" value="Immunoglobulins"/>
    <property type="match status" value="1"/>
</dbReference>
<dbReference type="Gene3D" id="2.60.120.260">
    <property type="entry name" value="Galactose-binding domain-like"/>
    <property type="match status" value="1"/>
</dbReference>
<dbReference type="PRINTS" id="PR00133">
    <property type="entry name" value="GLHYDRLASE3"/>
</dbReference>
<reference evidence="12 13" key="1">
    <citation type="journal article" date="2024" name="Commun. Biol.">
        <title>Comparative genomic analysis of thermophilic fungi reveals convergent evolutionary adaptations and gene losses.</title>
        <authorList>
            <person name="Steindorff A.S."/>
            <person name="Aguilar-Pontes M.V."/>
            <person name="Robinson A.J."/>
            <person name="Andreopoulos B."/>
            <person name="LaButti K."/>
            <person name="Kuo A."/>
            <person name="Mondo S."/>
            <person name="Riley R."/>
            <person name="Otillar R."/>
            <person name="Haridas S."/>
            <person name="Lipzen A."/>
            <person name="Grimwood J."/>
            <person name="Schmutz J."/>
            <person name="Clum A."/>
            <person name="Reid I.D."/>
            <person name="Moisan M.C."/>
            <person name="Butler G."/>
            <person name="Nguyen T.T.M."/>
            <person name="Dewar K."/>
            <person name="Conant G."/>
            <person name="Drula E."/>
            <person name="Henrissat B."/>
            <person name="Hansel C."/>
            <person name="Singer S."/>
            <person name="Hutchinson M.I."/>
            <person name="de Vries R.P."/>
            <person name="Natvig D.O."/>
            <person name="Powell A.J."/>
            <person name="Tsang A."/>
            <person name="Grigoriev I.V."/>
        </authorList>
    </citation>
    <scope>NUCLEOTIDE SEQUENCE [LARGE SCALE GENOMIC DNA]</scope>
    <source>
        <strain evidence="12 13">ATCC 24622</strain>
    </source>
</reference>
<gene>
    <name evidence="12" type="ORF">VTK73DRAFT_9310</name>
</gene>
<comment type="catalytic activity">
    <reaction evidence="1 10">
        <text>Hydrolysis of terminal, non-reducing beta-D-glucosyl residues with release of beta-D-glucose.</text>
        <dbReference type="EC" id="3.2.1.21"/>
    </reaction>
</comment>
<dbReference type="SMART" id="SM00758">
    <property type="entry name" value="PA14"/>
    <property type="match status" value="1"/>
</dbReference>
<keyword evidence="7 10" id="KW-0119">Carbohydrate metabolism</keyword>
<dbReference type="Proteomes" id="UP001586593">
    <property type="component" value="Unassembled WGS sequence"/>
</dbReference>
<evidence type="ECO:0000256" key="8">
    <source>
        <dbReference type="ARBA" id="ARBA00023295"/>
    </source>
</evidence>
<dbReference type="Pfam" id="PF00933">
    <property type="entry name" value="Glyco_hydro_3"/>
    <property type="match status" value="1"/>
</dbReference>
<organism evidence="12 13">
    <name type="scientific">Phialemonium thermophilum</name>
    <dbReference type="NCBI Taxonomy" id="223376"/>
    <lineage>
        <taxon>Eukaryota</taxon>
        <taxon>Fungi</taxon>
        <taxon>Dikarya</taxon>
        <taxon>Ascomycota</taxon>
        <taxon>Pezizomycotina</taxon>
        <taxon>Sordariomycetes</taxon>
        <taxon>Sordariomycetidae</taxon>
        <taxon>Cephalothecales</taxon>
        <taxon>Cephalothecaceae</taxon>
        <taxon>Phialemonium</taxon>
    </lineage>
</organism>
<keyword evidence="8 10" id="KW-0326">Glycosidase</keyword>
<dbReference type="InterPro" id="IPR036881">
    <property type="entry name" value="Glyco_hydro_3_C_sf"/>
</dbReference>
<dbReference type="InterPro" id="IPR002772">
    <property type="entry name" value="Glyco_hydro_3_C"/>
</dbReference>
<feature type="domain" description="PA14" evidence="11">
    <location>
        <begin position="425"/>
        <end position="585"/>
    </location>
</feature>
<dbReference type="InterPro" id="IPR013783">
    <property type="entry name" value="Ig-like_fold"/>
</dbReference>
<evidence type="ECO:0000256" key="10">
    <source>
        <dbReference type="RuleBase" id="RU361161"/>
    </source>
</evidence>
<keyword evidence="9 10" id="KW-0624">Polysaccharide degradation</keyword>
<dbReference type="InterPro" id="IPR011658">
    <property type="entry name" value="PA14_dom"/>
</dbReference>
<dbReference type="Pfam" id="PF14310">
    <property type="entry name" value="Fn3-like"/>
    <property type="match status" value="1"/>
</dbReference>
<dbReference type="InterPro" id="IPR017853">
    <property type="entry name" value="GH"/>
</dbReference>
<dbReference type="PROSITE" id="PS00775">
    <property type="entry name" value="GLYCOSYL_HYDROL_F3"/>
    <property type="match status" value="1"/>
</dbReference>
<dbReference type="SMART" id="SM01217">
    <property type="entry name" value="Fn3_like"/>
    <property type="match status" value="1"/>
</dbReference>
<dbReference type="InterPro" id="IPR036962">
    <property type="entry name" value="Glyco_hydro_3_N_sf"/>
</dbReference>
<evidence type="ECO:0000256" key="9">
    <source>
        <dbReference type="ARBA" id="ARBA00023326"/>
    </source>
</evidence>
<dbReference type="EMBL" id="JAZHXJ010000760">
    <property type="protein sequence ID" value="KAL1852069.1"/>
    <property type="molecule type" value="Genomic_DNA"/>
</dbReference>
<dbReference type="EC" id="3.2.1.21" evidence="4 10"/>
<dbReference type="Gene3D" id="3.20.20.300">
    <property type="entry name" value="Glycoside hydrolase, family 3, N-terminal domain"/>
    <property type="match status" value="1"/>
</dbReference>
<dbReference type="Gene3D" id="3.40.50.1700">
    <property type="entry name" value="Glycoside hydrolase family 3 C-terminal domain"/>
    <property type="match status" value="1"/>
</dbReference>
<evidence type="ECO:0000256" key="2">
    <source>
        <dbReference type="ARBA" id="ARBA00004987"/>
    </source>
</evidence>
<evidence type="ECO:0000256" key="1">
    <source>
        <dbReference type="ARBA" id="ARBA00000448"/>
    </source>
</evidence>
<dbReference type="InterPro" id="IPR019800">
    <property type="entry name" value="Glyco_hydro_3_AS"/>
</dbReference>
<dbReference type="InterPro" id="IPR001764">
    <property type="entry name" value="Glyco_hydro_3_N"/>
</dbReference>